<dbReference type="RefSeq" id="WP_058468342.1">
    <property type="nucleotide sequence ID" value="NZ_CAAAIX010000012.1"/>
</dbReference>
<dbReference type="STRING" id="464.Lgor_1864"/>
<dbReference type="OrthoDB" id="5653959at2"/>
<accession>A0A377GKA6</accession>
<organism evidence="3 5">
    <name type="scientific">Fluoribacter gormanii</name>
    <dbReference type="NCBI Taxonomy" id="464"/>
    <lineage>
        <taxon>Bacteria</taxon>
        <taxon>Pseudomonadati</taxon>
        <taxon>Pseudomonadota</taxon>
        <taxon>Gammaproteobacteria</taxon>
        <taxon>Legionellales</taxon>
        <taxon>Legionellaceae</taxon>
        <taxon>Fluoribacter</taxon>
    </lineage>
</organism>
<keyword evidence="4" id="KW-1185">Reference proteome</keyword>
<reference evidence="3 5" key="2">
    <citation type="submission" date="2018-06" db="EMBL/GenBank/DDBJ databases">
        <authorList>
            <consortium name="Pathogen Informatics"/>
            <person name="Doyle S."/>
        </authorList>
    </citation>
    <scope>NUCLEOTIDE SEQUENCE [LARGE SCALE GENOMIC DNA]</scope>
    <source>
        <strain evidence="3 5">NCTC11401</strain>
    </source>
</reference>
<evidence type="ECO:0000313" key="4">
    <source>
        <dbReference type="Proteomes" id="UP000186808"/>
    </source>
</evidence>
<dbReference type="EMBL" id="UGGV01000001">
    <property type="protein sequence ID" value="STO25257.1"/>
    <property type="molecule type" value="Genomic_DNA"/>
</dbReference>
<dbReference type="Proteomes" id="UP000254374">
    <property type="component" value="Unassembled WGS sequence"/>
</dbReference>
<sequence>MPTSLKSNELSQWTHGDPDLMGKLLFNLFSFLKEATNKGKDNAEYKKVMQNIANFISLLGDQRLHIPQPGKAAIDASALLGAYLRLGITLNDKPIVELSDEQIEAVHTFVRPLIPENFTPKQFFDSLDGSPSQKHKTILKLLIFKDIPPQQQKEMFKAKYAEKVNNLLDSILSLVDFMRTPFSILPEEEKAAIAAAKKLGKQAQTSGIDLQWTSMRKAIEQSLQDIILLKKGKAEEAQKFLKDIKPAINQCQQCFGIANARHEAQKEFAAEARKHQEVFSETFEALGFPEGNQEKINHYISEFRKSLMEKDPENAAALQAMPLTQLIKVYGTQWQAALDKIKKELSASREELQKTNELLSQRTTTLEESNSHLQTLQQEYEQLKLDADKASHKLVEQGLELARLEKVESKSKETIEQQKKEIELASITLQQHSASLEHLKQELQIVQRDNEELKRSLISAQNHEKAIHELKKQLELLQQENELLQQQLELEKQTSKSSSKEVIPEINPLQYQLDALQREYESLLKRVENEKQLPEPASEVPPDVIHLQVQLETLRKENVQLKELLLKAQQPILVANSSNQQVELPANNIKPELFIALGGLRLNKADTSKIKQKIINCNDQKGLSEIATEIRRLEKINEFIEKINKGILERAGFFSSDPHKKIEAIETSFQQLSIEDKNKLAGLSDEEINDQLSQEKGKESDIGKFLKAIHHKRGFIPIRSATSFTFFKSEISHLKLDLEAIKAPEQVL</sequence>
<gene>
    <name evidence="3" type="ORF">NCTC11401_02087</name>
    <name evidence="2" type="ORF">SAMN05421777_11215</name>
</gene>
<proteinExistence type="predicted"/>
<dbReference type="EMBL" id="FTNL01000012">
    <property type="protein sequence ID" value="SIR42973.1"/>
    <property type="molecule type" value="Genomic_DNA"/>
</dbReference>
<dbReference type="AlphaFoldDB" id="A0A377GKA6"/>
<keyword evidence="1" id="KW-0175">Coiled coil</keyword>
<evidence type="ECO:0000313" key="5">
    <source>
        <dbReference type="Proteomes" id="UP000254374"/>
    </source>
</evidence>
<evidence type="ECO:0000256" key="1">
    <source>
        <dbReference type="SAM" id="Coils"/>
    </source>
</evidence>
<evidence type="ECO:0000313" key="3">
    <source>
        <dbReference type="EMBL" id="STO25257.1"/>
    </source>
</evidence>
<dbReference type="Proteomes" id="UP000186808">
    <property type="component" value="Unassembled WGS sequence"/>
</dbReference>
<reference evidence="2 4" key="1">
    <citation type="submission" date="2017-01" db="EMBL/GenBank/DDBJ databases">
        <authorList>
            <person name="Varghese N."/>
            <person name="Submissions S."/>
        </authorList>
    </citation>
    <scope>NUCLEOTIDE SEQUENCE [LARGE SCALE GENOMIC DNA]</scope>
    <source>
        <strain evidence="2 4">ATCC 33342</strain>
    </source>
</reference>
<protein>
    <submittedName>
        <fullName evidence="3">ATPase involved in DNA repair</fullName>
    </submittedName>
</protein>
<name>A0A377GKA6_9GAMM</name>
<evidence type="ECO:0000313" key="2">
    <source>
        <dbReference type="EMBL" id="SIR42973.1"/>
    </source>
</evidence>
<feature type="coiled-coil region" evidence="1">
    <location>
        <begin position="338"/>
        <end position="564"/>
    </location>
</feature>